<keyword evidence="2" id="KW-1185">Reference proteome</keyword>
<gene>
    <name evidence="1" type="ORF">AYI69_g37</name>
</gene>
<proteinExistence type="predicted"/>
<dbReference type="EMBL" id="LSSM01000007">
    <property type="protein sequence ID" value="OMJ30423.1"/>
    <property type="molecule type" value="Genomic_DNA"/>
</dbReference>
<dbReference type="AlphaFoldDB" id="A0A1R1YU51"/>
<organism evidence="1 2">
    <name type="scientific">Smittium culicis</name>
    <dbReference type="NCBI Taxonomy" id="133412"/>
    <lineage>
        <taxon>Eukaryota</taxon>
        <taxon>Fungi</taxon>
        <taxon>Fungi incertae sedis</taxon>
        <taxon>Zoopagomycota</taxon>
        <taxon>Kickxellomycotina</taxon>
        <taxon>Harpellomycetes</taxon>
        <taxon>Harpellales</taxon>
        <taxon>Legeriomycetaceae</taxon>
        <taxon>Smittium</taxon>
    </lineage>
</organism>
<evidence type="ECO:0000313" key="2">
    <source>
        <dbReference type="Proteomes" id="UP000187429"/>
    </source>
</evidence>
<accession>A0A1R1YU51</accession>
<dbReference type="Proteomes" id="UP000187429">
    <property type="component" value="Unassembled WGS sequence"/>
</dbReference>
<name>A0A1R1YU51_9FUNG</name>
<comment type="caution">
    <text evidence="1">The sequence shown here is derived from an EMBL/GenBank/DDBJ whole genome shotgun (WGS) entry which is preliminary data.</text>
</comment>
<dbReference type="InterPro" id="IPR024368">
    <property type="entry name" value="Ecl1/2/3"/>
</dbReference>
<sequence>MIRYAGVHLAIVEPPFTNFSISDSLGRNHNRAATANKTNIWRHSDSALYCSESCKRTDRSKSSQTYSYSLDYIKYNSHIHSSSSPTYAALHYSSPSSRTRILRSAQFAMTAT</sequence>
<evidence type="ECO:0000313" key="1">
    <source>
        <dbReference type="EMBL" id="OMJ30423.1"/>
    </source>
</evidence>
<reference evidence="2" key="1">
    <citation type="submission" date="2017-01" db="EMBL/GenBank/DDBJ databases">
        <authorList>
            <person name="Wang Y."/>
            <person name="White M."/>
            <person name="Kvist S."/>
            <person name="Moncalvo J.-M."/>
        </authorList>
    </citation>
    <scope>NUCLEOTIDE SEQUENCE [LARGE SCALE GENOMIC DNA]</scope>
    <source>
        <strain evidence="2">ID-206-W2</strain>
    </source>
</reference>
<protein>
    <submittedName>
        <fullName evidence="1">Uncharacterized protein</fullName>
    </submittedName>
</protein>
<dbReference type="Pfam" id="PF12855">
    <property type="entry name" value="Ecl1"/>
    <property type="match status" value="1"/>
</dbReference>